<protein>
    <submittedName>
        <fullName evidence="6">Anaerobic ribonucleoside-triphosphate reductase activating protein</fullName>
    </submittedName>
</protein>
<dbReference type="RefSeq" id="WP_238745086.1">
    <property type="nucleotide sequence ID" value="NZ_JAKOOW010000002.1"/>
</dbReference>
<comment type="cofactor">
    <cofactor evidence="1">
        <name>[4Fe-4S] cluster</name>
        <dbReference type="ChEBI" id="CHEBI:49883"/>
    </cofactor>
</comment>
<keyword evidence="5" id="KW-0411">Iron-sulfur</keyword>
<dbReference type="InterPro" id="IPR014191">
    <property type="entry name" value="Anaer_RNR_activator"/>
</dbReference>
<keyword evidence="4" id="KW-0408">Iron</keyword>
<name>A0ABS9NJX3_9NEIS</name>
<keyword evidence="3" id="KW-0479">Metal-binding</keyword>
<comment type="caution">
    <text evidence="6">The sequence shown here is derived from an EMBL/GenBank/DDBJ whole genome shotgun (WGS) entry which is preliminary data.</text>
</comment>
<dbReference type="EMBL" id="JAKOOW010000002">
    <property type="protein sequence ID" value="MCG6503085.1"/>
    <property type="molecule type" value="Genomic_DNA"/>
</dbReference>
<dbReference type="SFLD" id="SFLDS00029">
    <property type="entry name" value="Radical_SAM"/>
    <property type="match status" value="1"/>
</dbReference>
<evidence type="ECO:0000313" key="6">
    <source>
        <dbReference type="EMBL" id="MCG6503085.1"/>
    </source>
</evidence>
<keyword evidence="7" id="KW-1185">Reference proteome</keyword>
<reference evidence="6 7" key="1">
    <citation type="submission" date="2022-02" db="EMBL/GenBank/DDBJ databases">
        <title>Genome sequence data of Kingella unionensis sp. nov. strain CICC 24913 (CCUG 75125).</title>
        <authorList>
            <person name="Xiao M."/>
        </authorList>
    </citation>
    <scope>NUCLEOTIDE SEQUENCE [LARGE SCALE GENOMIC DNA]</scope>
    <source>
        <strain evidence="6 7">CICC 24913</strain>
    </source>
</reference>
<evidence type="ECO:0000256" key="2">
    <source>
        <dbReference type="ARBA" id="ARBA00022691"/>
    </source>
</evidence>
<sequence>MQTLKFTIEQIVWQEVPGEVSLAFLFSGCQLRCKGCHSADTWKVGLGQELTLEYLEGRLQRYAGLISCVLFMGGEWVPDELEKMLRAVAAAGLKTCLYTGLERDELEAVSECIIPLLTYLKTGRWVMELGGLDSPTTNQKFTDLRTGEVLNHLFVKDKPAPKVIPIAAPAAAAAGLAENREALLQTA</sequence>
<organism evidence="6 7">
    <name type="scientific">Kingella pumchi</name>
    <dbReference type="NCBI Taxonomy" id="2779506"/>
    <lineage>
        <taxon>Bacteria</taxon>
        <taxon>Pseudomonadati</taxon>
        <taxon>Pseudomonadota</taxon>
        <taxon>Betaproteobacteria</taxon>
        <taxon>Neisseriales</taxon>
        <taxon>Neisseriaceae</taxon>
        <taxon>Kingella</taxon>
    </lineage>
</organism>
<dbReference type="InterPro" id="IPR013785">
    <property type="entry name" value="Aldolase_TIM"/>
</dbReference>
<proteinExistence type="predicted"/>
<dbReference type="Pfam" id="PF13353">
    <property type="entry name" value="Fer4_12"/>
    <property type="match status" value="1"/>
</dbReference>
<keyword evidence="2" id="KW-0949">S-adenosyl-L-methionine</keyword>
<evidence type="ECO:0000256" key="3">
    <source>
        <dbReference type="ARBA" id="ARBA00022723"/>
    </source>
</evidence>
<evidence type="ECO:0000256" key="4">
    <source>
        <dbReference type="ARBA" id="ARBA00023004"/>
    </source>
</evidence>
<dbReference type="Gene3D" id="3.20.20.70">
    <property type="entry name" value="Aldolase class I"/>
    <property type="match status" value="1"/>
</dbReference>
<dbReference type="Proteomes" id="UP001298424">
    <property type="component" value="Unassembled WGS sequence"/>
</dbReference>
<evidence type="ECO:0000313" key="7">
    <source>
        <dbReference type="Proteomes" id="UP001298424"/>
    </source>
</evidence>
<dbReference type="InterPro" id="IPR007197">
    <property type="entry name" value="rSAM"/>
</dbReference>
<evidence type="ECO:0000256" key="5">
    <source>
        <dbReference type="ARBA" id="ARBA00023014"/>
    </source>
</evidence>
<gene>
    <name evidence="6" type="primary">nrdG</name>
    <name evidence="6" type="ORF">MB824_01005</name>
</gene>
<dbReference type="NCBIfam" id="TIGR02826">
    <property type="entry name" value="RNR_activ_nrdG3"/>
    <property type="match status" value="1"/>
</dbReference>
<dbReference type="InterPro" id="IPR058240">
    <property type="entry name" value="rSAM_sf"/>
</dbReference>
<evidence type="ECO:0000256" key="1">
    <source>
        <dbReference type="ARBA" id="ARBA00001966"/>
    </source>
</evidence>
<accession>A0ABS9NJX3</accession>
<dbReference type="SUPFAM" id="SSF102114">
    <property type="entry name" value="Radical SAM enzymes"/>
    <property type="match status" value="1"/>
</dbReference>